<dbReference type="GO" id="GO:0034975">
    <property type="term" value="P:protein folding in endoplasmic reticulum"/>
    <property type="evidence" value="ECO:0007669"/>
    <property type="project" value="TreeGrafter"/>
</dbReference>
<evidence type="ECO:0000256" key="10">
    <source>
        <dbReference type="ARBA" id="ARBA00023180"/>
    </source>
</evidence>
<evidence type="ECO:0000256" key="6">
    <source>
        <dbReference type="ARBA" id="ARBA00022729"/>
    </source>
</evidence>
<keyword evidence="8 11" id="KW-1133">Transmembrane helix</keyword>
<dbReference type="PANTHER" id="PTHR21573">
    <property type="entry name" value="ER MEMBRANE PROTEIN COMPLEX SUBUNIT 1"/>
    <property type="match status" value="1"/>
</dbReference>
<comment type="subunit">
    <text evidence="3">Component of the ER membrane protein complex (EMC).</text>
</comment>
<reference evidence="15" key="1">
    <citation type="submission" date="2014-11" db="EMBL/GenBank/DDBJ databases">
        <authorList>
            <person name="Geib S."/>
        </authorList>
    </citation>
    <scope>NUCLEOTIDE SEQUENCE</scope>
</reference>
<evidence type="ECO:0000256" key="8">
    <source>
        <dbReference type="ARBA" id="ARBA00022989"/>
    </source>
</evidence>
<evidence type="ECO:0000313" key="15">
    <source>
        <dbReference type="EMBL" id="JAD01286.1"/>
    </source>
</evidence>
<comment type="similarity">
    <text evidence="2">Belongs to the EMC1 family.</text>
</comment>
<evidence type="ECO:0000256" key="12">
    <source>
        <dbReference type="SAM" id="SignalP"/>
    </source>
</evidence>
<evidence type="ECO:0000313" key="16">
    <source>
        <dbReference type="EMBL" id="JAD05940.1"/>
    </source>
</evidence>
<evidence type="ECO:0000256" key="9">
    <source>
        <dbReference type="ARBA" id="ARBA00023136"/>
    </source>
</evidence>
<protein>
    <recommendedName>
        <fullName evidence="4">ER membrane protein complex subunit 1</fullName>
    </recommendedName>
</protein>
<dbReference type="Pfam" id="PF25293">
    <property type="entry name" value="Beta-prop_EMC1_N"/>
    <property type="match status" value="1"/>
</dbReference>
<dbReference type="PANTHER" id="PTHR21573:SF0">
    <property type="entry name" value="ER MEMBRANE PROTEIN COMPLEX SUBUNIT 1"/>
    <property type="match status" value="1"/>
</dbReference>
<evidence type="ECO:0000256" key="11">
    <source>
        <dbReference type="SAM" id="Phobius"/>
    </source>
</evidence>
<keyword evidence="9 11" id="KW-0472">Membrane</keyword>
<dbReference type="AlphaFoldDB" id="A0A0A1WRR8"/>
<dbReference type="EMBL" id="GBXI01008352">
    <property type="protein sequence ID" value="JAD05940.1"/>
    <property type="molecule type" value="Transcribed_RNA"/>
</dbReference>
<dbReference type="GO" id="GO:0072546">
    <property type="term" value="C:EMC complex"/>
    <property type="evidence" value="ECO:0007669"/>
    <property type="project" value="InterPro"/>
</dbReference>
<dbReference type="InterPro" id="IPR011047">
    <property type="entry name" value="Quinoprotein_ADH-like_sf"/>
</dbReference>
<feature type="signal peptide" evidence="12">
    <location>
        <begin position="1"/>
        <end position="26"/>
    </location>
</feature>
<proteinExistence type="inferred from homology"/>
<evidence type="ECO:0000259" key="13">
    <source>
        <dbReference type="Pfam" id="PF07774"/>
    </source>
</evidence>
<evidence type="ECO:0000259" key="14">
    <source>
        <dbReference type="Pfam" id="PF25293"/>
    </source>
</evidence>
<organism evidence="15">
    <name type="scientific">Zeugodacus cucurbitae</name>
    <name type="common">Melon fruit fly</name>
    <name type="synonym">Bactrocera cucurbitae</name>
    <dbReference type="NCBI Taxonomy" id="28588"/>
    <lineage>
        <taxon>Eukaryota</taxon>
        <taxon>Metazoa</taxon>
        <taxon>Ecdysozoa</taxon>
        <taxon>Arthropoda</taxon>
        <taxon>Hexapoda</taxon>
        <taxon>Insecta</taxon>
        <taxon>Pterygota</taxon>
        <taxon>Neoptera</taxon>
        <taxon>Endopterygota</taxon>
        <taxon>Diptera</taxon>
        <taxon>Brachycera</taxon>
        <taxon>Muscomorpha</taxon>
        <taxon>Tephritoidea</taxon>
        <taxon>Tephritidae</taxon>
        <taxon>Zeugodacus</taxon>
        <taxon>Zeugodacus</taxon>
    </lineage>
</organism>
<keyword evidence="10" id="KW-0325">Glycoprotein</keyword>
<keyword evidence="7" id="KW-0256">Endoplasmic reticulum</keyword>
<evidence type="ECO:0000256" key="5">
    <source>
        <dbReference type="ARBA" id="ARBA00022692"/>
    </source>
</evidence>
<evidence type="ECO:0000256" key="1">
    <source>
        <dbReference type="ARBA" id="ARBA00004115"/>
    </source>
</evidence>
<keyword evidence="5 11" id="KW-0812">Transmembrane</keyword>
<dbReference type="EMBL" id="GBXI01013006">
    <property type="protein sequence ID" value="JAD01286.1"/>
    <property type="molecule type" value="Transcribed_RNA"/>
</dbReference>
<sequence>MLSRSALCTGGLFVLSLLLLSNCVNALFEDQIKKFDWKVQNIGAINQAHLELNSLSPRLLVSTHENVVAVLEPQTGKLVWRQVLENLPRGDLKLMQVGIVSVNINEPESTAAAPTNSKHGFDVLTIQGHAPALVRGWNVASGNLEWEWSLMPLQTERAESSFWFYKNGLLYHVIPTWHSHIEVTPYFATTGRATETTGRISAGWINADKCVLSGVYYTCLENNQLIGIDLTASQPQILRKTLENVVKGKLRAVEGISGAYVIGNRLVSIHESSVVCNNYESNSFMLGKLRAVEGISGAYVIGNRLVSIHESSVVCNNYESNSFMLGKFQKRRVLAQADVVNNVLQIRGHYVDSCEPVSEMTINMDYPDQYGTPTLKTFACASQTRGCLYVLGTEDESILAVNKGKLRWARDESLANIVASEFIDLPLADAEGTLENEMKGNTGDIASAFSRRISTQAMQIKSIFLHVIGLGQPPTDTQKAGLVRDSFGLHKMLVVLTRSGKIFGIDNISGKHHWQLYLSDVQNFVNQESMRLLVQRTSKHFPLQPLCTVVAKEKLTGNGVLFRFNPINGKPAEGGLLKLNYKIKQLTLLAESEKDSIKGLLLLDGQNNVAVYPQYVQEMAHGMYLFTADKSTAVLDGYYVQYADAVLSCLPIWNVRLGGHNNDHQLVAVAGKNPLEHVHSQGRVLLDRSVLYKYINPNLVAVVTQANDPTHKFLLNVYLIDAVSGLIVFSMTHRRARVPVHIVHSENWLAYSYYNDKVRRTEITTIELYEGKTQANSTVWSSLNAPPMPMVERQSYIIPTIVETMRETITERGITNKHVLIGTASGAIIEMPWALLDPRRPITTSTQGREEGAIPYIPELPLPTENIINYNQTIARLSNIFTAPSGLESTCLVLATGLDIFVTRVAPSKTFDLLKEDFDYTLITAVLLALTSGSLVVKHLASRKLLKQAWK</sequence>
<accession>A0A0A1WRR8</accession>
<keyword evidence="6 12" id="KW-0732">Signal</keyword>
<evidence type="ECO:0000256" key="7">
    <source>
        <dbReference type="ARBA" id="ARBA00022824"/>
    </source>
</evidence>
<reference evidence="15" key="2">
    <citation type="journal article" date="2015" name="Gigascience">
        <title>Reconstructing a comprehensive transcriptome assembly of a white-pupal translocated strain of the pest fruit fly Bactrocera cucurbitae.</title>
        <authorList>
            <person name="Sim S.B."/>
            <person name="Calla B."/>
            <person name="Hall B."/>
            <person name="DeRego T."/>
            <person name="Geib S.M."/>
        </authorList>
    </citation>
    <scope>NUCLEOTIDE SEQUENCE</scope>
</reference>
<feature type="chain" id="PRO_5011029303" description="ER membrane protein complex subunit 1" evidence="12">
    <location>
        <begin position="27"/>
        <end position="951"/>
    </location>
</feature>
<dbReference type="InterPro" id="IPR011678">
    <property type="entry name" value="EMC1_C"/>
</dbReference>
<comment type="subcellular location">
    <subcellularLocation>
        <location evidence="1">Endoplasmic reticulum membrane</location>
        <topology evidence="1">Single-pass type I membrane protein</topology>
    </subcellularLocation>
</comment>
<evidence type="ECO:0000256" key="2">
    <source>
        <dbReference type="ARBA" id="ARBA00007904"/>
    </source>
</evidence>
<dbReference type="SUPFAM" id="SSF50998">
    <property type="entry name" value="Quinoprotein alcohol dehydrogenase-like"/>
    <property type="match status" value="1"/>
</dbReference>
<dbReference type="Pfam" id="PF07774">
    <property type="entry name" value="EMC1_C"/>
    <property type="match status" value="1"/>
</dbReference>
<feature type="domain" description="EMC1 first beta-propeller" evidence="14">
    <location>
        <begin position="26"/>
        <end position="157"/>
    </location>
</feature>
<evidence type="ECO:0000256" key="4">
    <source>
        <dbReference type="ARBA" id="ARBA00020824"/>
    </source>
</evidence>
<feature type="domain" description="ER membrane protein complex subunit 1 C-terminal" evidence="13">
    <location>
        <begin position="745"/>
        <end position="950"/>
    </location>
</feature>
<dbReference type="InterPro" id="IPR026895">
    <property type="entry name" value="EMC1"/>
</dbReference>
<evidence type="ECO:0000256" key="3">
    <source>
        <dbReference type="ARBA" id="ARBA00011276"/>
    </source>
</evidence>
<dbReference type="InterPro" id="IPR058545">
    <property type="entry name" value="Beta-prop_EMC1_1st"/>
</dbReference>
<gene>
    <name evidence="15" type="primary">RCJMB04_8i12_0</name>
    <name evidence="16" type="synonym">RCJMB04_8i12_1</name>
    <name evidence="16" type="ORF">g.14907</name>
    <name evidence="15" type="ORF">g.14908</name>
</gene>
<feature type="transmembrane region" description="Helical" evidence="11">
    <location>
        <begin position="920"/>
        <end position="941"/>
    </location>
</feature>
<name>A0A0A1WRR8_ZEUCU</name>